<feature type="region of interest" description="Disordered" evidence="1">
    <location>
        <begin position="883"/>
        <end position="934"/>
    </location>
</feature>
<dbReference type="PROSITE" id="PS50234">
    <property type="entry name" value="VWFA"/>
    <property type="match status" value="1"/>
</dbReference>
<evidence type="ECO:0000256" key="2">
    <source>
        <dbReference type="SAM" id="Phobius"/>
    </source>
</evidence>
<keyword evidence="2" id="KW-1133">Transmembrane helix</keyword>
<dbReference type="CDD" id="cd00198">
    <property type="entry name" value="vWFA"/>
    <property type="match status" value="1"/>
</dbReference>
<sequence>MGLELKYPLMLLLLLPAGWFIYLYMKQAISIKKWTAEVKFTALLRGLLFLVLVFALTVPQILFPAKEDHVIFLVDRSASVQGSEAKILDWIEKSASEKDIEDTYAVAAFGKDTAIERSLKKTNEPLSDFHTETEQSETNIEEALTFASALIPNDSGGRIVLFTDGNETAGSANEAIEILKSRHIQLDTVVVEQVHADDLSLEELTVPPVLFAGEKTRLALTINSTSAKKAAVRISVNNREILKKTINVKEGRNEFDFLHHVEESGLLIYKAEIIPEEDRFLENNVLYSVANVKGTPKILTVEVDNSGSIVPILQQSGFAVEQRGPEQLPTTLSGYLAYQSIIFNNVPATVIKETQMNLIEQAVKEFGTGFIMAGGEESFGLGGYFKTPIEKLLPVDMDIKGKNEMPSLGLILVMDRSGSMAGNKLALAKEAAARSVSLLREEDTLGFIAFDSGPWKVVETAPLKDKDEVIDKIQKVSPGGGTEIYSSLELAYEELKDLKLQRKHIILLTDGQSALNHNYDLLTEEGKTENITLSTVALGGDADHALLEQLAENGGGRYYDVTDSSVIPSILSRETVMASRTYIEDHPFYPGIQTSTDWRMFQEGVPQMNAYIATTAKPRAAVPVLSEKKDPVLAEWQYGMGYTMAFTSDFSGKWSGDWAAWSKWPQFINQMITKSLPKYDSSPYDISLHKEDGNTVLVIKSAGGSTLPLDVSLVTDKGKRLETNTKITGPGTYETDIPDNAGMYFLSVNETTETGDVNNYQTGFTVPYSSEYLTTGHDEKRIAELADRGKGKVLQQEKDAFRPLPYSSYHKQSLSQWLILAAFLLFFSEIALRRFGLKRLAHWTRLDIRNKIRNEHSDTTLEKIVKVEKLKTRAKNKLVVQRKITQENKPETEEKMNRTKVDKMKQSNGEGNITEAEKEERMRRLLEAKNRKNK</sequence>
<gene>
    <name evidence="4" type="ORF">HNR53_000402</name>
</gene>
<keyword evidence="2" id="KW-0812">Transmembrane</keyword>
<dbReference type="SMART" id="SM00327">
    <property type="entry name" value="VWA"/>
    <property type="match status" value="2"/>
</dbReference>
<feature type="transmembrane region" description="Helical" evidence="2">
    <location>
        <begin position="6"/>
        <end position="25"/>
    </location>
</feature>
<feature type="compositionally biased region" description="Basic and acidic residues" evidence="1">
    <location>
        <begin position="884"/>
        <end position="905"/>
    </location>
</feature>
<dbReference type="SUPFAM" id="SSF53300">
    <property type="entry name" value="vWA-like"/>
    <property type="match status" value="2"/>
</dbReference>
<reference evidence="4 5" key="1">
    <citation type="submission" date="2020-08" db="EMBL/GenBank/DDBJ databases">
        <title>Genomic Encyclopedia of Type Strains, Phase IV (KMG-IV): sequencing the most valuable type-strain genomes for metagenomic binning, comparative biology and taxonomic classification.</title>
        <authorList>
            <person name="Goeker M."/>
        </authorList>
    </citation>
    <scope>NUCLEOTIDE SEQUENCE [LARGE SCALE GENOMIC DNA]</scope>
    <source>
        <strain evidence="4 5">DSM 5391</strain>
    </source>
</reference>
<dbReference type="Gene3D" id="3.40.50.410">
    <property type="entry name" value="von Willebrand factor, type A domain"/>
    <property type="match status" value="1"/>
</dbReference>
<dbReference type="Proteomes" id="UP000531594">
    <property type="component" value="Unassembled WGS sequence"/>
</dbReference>
<dbReference type="Pfam" id="PF13519">
    <property type="entry name" value="VWA_2"/>
    <property type="match status" value="1"/>
</dbReference>
<feature type="compositionally biased region" description="Basic and acidic residues" evidence="1">
    <location>
        <begin position="915"/>
        <end position="934"/>
    </location>
</feature>
<dbReference type="PANTHER" id="PTHR37947:SF2">
    <property type="entry name" value="VON WILLEBRAND FACTOR TYPE A"/>
    <property type="match status" value="1"/>
</dbReference>
<protein>
    <submittedName>
        <fullName evidence="4">Uncharacterized protein with von Willebrand factor type A (VWA) domain</fullName>
    </submittedName>
</protein>
<dbReference type="PANTHER" id="PTHR37947">
    <property type="entry name" value="BLL2462 PROTEIN"/>
    <property type="match status" value="1"/>
</dbReference>
<name>A0A7X0HN81_9BACI</name>
<evidence type="ECO:0000313" key="4">
    <source>
        <dbReference type="EMBL" id="MBB6443814.1"/>
    </source>
</evidence>
<dbReference type="Pfam" id="PF00092">
    <property type="entry name" value="VWA"/>
    <property type="match status" value="1"/>
</dbReference>
<dbReference type="InterPro" id="IPR029062">
    <property type="entry name" value="Class_I_gatase-like"/>
</dbReference>
<dbReference type="EMBL" id="JACHGK010000001">
    <property type="protein sequence ID" value="MBB6443814.1"/>
    <property type="molecule type" value="Genomic_DNA"/>
</dbReference>
<dbReference type="SUPFAM" id="SSF52317">
    <property type="entry name" value="Class I glutamine amidotransferase-like"/>
    <property type="match status" value="1"/>
</dbReference>
<feature type="domain" description="VWFA" evidence="3">
    <location>
        <begin position="409"/>
        <end position="574"/>
    </location>
</feature>
<accession>A0A7X0HN81</accession>
<dbReference type="InterPro" id="IPR002035">
    <property type="entry name" value="VWF_A"/>
</dbReference>
<dbReference type="RefSeq" id="WP_184522192.1">
    <property type="nucleotide sequence ID" value="NZ_JACHGK010000001.1"/>
</dbReference>
<evidence type="ECO:0000313" key="5">
    <source>
        <dbReference type="Proteomes" id="UP000531594"/>
    </source>
</evidence>
<proteinExistence type="predicted"/>
<comment type="caution">
    <text evidence="4">The sequence shown here is derived from an EMBL/GenBank/DDBJ whole genome shotgun (WGS) entry which is preliminary data.</text>
</comment>
<keyword evidence="5" id="KW-1185">Reference proteome</keyword>
<organism evidence="4 5">
    <name type="scientific">Bacillus benzoevorans</name>
    <dbReference type="NCBI Taxonomy" id="1456"/>
    <lineage>
        <taxon>Bacteria</taxon>
        <taxon>Bacillati</taxon>
        <taxon>Bacillota</taxon>
        <taxon>Bacilli</taxon>
        <taxon>Bacillales</taxon>
        <taxon>Bacillaceae</taxon>
        <taxon>Bacillus</taxon>
    </lineage>
</organism>
<keyword evidence="2" id="KW-0472">Membrane</keyword>
<evidence type="ECO:0000256" key="1">
    <source>
        <dbReference type="SAM" id="MobiDB-lite"/>
    </source>
</evidence>
<feature type="transmembrane region" description="Helical" evidence="2">
    <location>
        <begin position="46"/>
        <end position="63"/>
    </location>
</feature>
<dbReference type="AlphaFoldDB" id="A0A7X0HN81"/>
<dbReference type="Gene3D" id="3.40.50.880">
    <property type="match status" value="2"/>
</dbReference>
<dbReference type="InterPro" id="IPR036465">
    <property type="entry name" value="vWFA_dom_sf"/>
</dbReference>
<evidence type="ECO:0000259" key="3">
    <source>
        <dbReference type="PROSITE" id="PS50234"/>
    </source>
</evidence>